<accession>A0A6G8S6E1</accession>
<dbReference type="RefSeq" id="WP_166326545.1">
    <property type="nucleotide sequence ID" value="NZ_CP049916.1"/>
</dbReference>
<gene>
    <name evidence="1" type="ORF">G8D99_12840</name>
</gene>
<proteinExistence type="predicted"/>
<name>A0A6G8S6E1_9GAMM</name>
<dbReference type="AlphaFoldDB" id="A0A6G8S6E1"/>
<organism evidence="1 2">
    <name type="scientific">Acinetobacter lanii</name>
    <dbReference type="NCBI Taxonomy" id="2715163"/>
    <lineage>
        <taxon>Bacteria</taxon>
        <taxon>Pseudomonadati</taxon>
        <taxon>Pseudomonadota</taxon>
        <taxon>Gammaproteobacteria</taxon>
        <taxon>Moraxellales</taxon>
        <taxon>Moraxellaceae</taxon>
        <taxon>Acinetobacter</taxon>
    </lineage>
</organism>
<dbReference type="EMBL" id="CP049916">
    <property type="protein sequence ID" value="QIO09806.1"/>
    <property type="molecule type" value="Genomic_DNA"/>
</dbReference>
<reference evidence="1 2" key="1">
    <citation type="submission" date="2020-03" db="EMBL/GenBank/DDBJ databases">
        <authorList>
            <person name="Zhu W."/>
        </authorList>
    </citation>
    <scope>NUCLEOTIDE SEQUENCE [LARGE SCALE GENOMIC DNA]</scope>
    <source>
        <strain evidence="1 2">185</strain>
    </source>
</reference>
<sequence>MVYVLEEIFKSKKNENSEQFNLRIQRALSWLRKAAYIQDDLDLQFLSLWISFNAMHAQDLDAAEQCHQTSSSQFHVFLERLYPQDHSQKISHLVWNKMPQQIQWLLDHPYAFQDYWNYKNQKISQLTWKSNFAVEQQRVLEAFQAKDTQRIIVTIFERLLTLKNQILLGGTSYNSAMNRQQLKDSCYILLMLLPVFLEVLIENAQHLDFTKPFYPIMHMS</sequence>
<protein>
    <submittedName>
        <fullName evidence="1">Uncharacterized protein</fullName>
    </submittedName>
</protein>
<keyword evidence="2" id="KW-1185">Reference proteome</keyword>
<dbReference type="Proteomes" id="UP000501939">
    <property type="component" value="Chromosome"/>
</dbReference>
<evidence type="ECO:0000313" key="2">
    <source>
        <dbReference type="Proteomes" id="UP000501939"/>
    </source>
</evidence>
<dbReference type="KEGG" id="alj:G8D99_12840"/>
<evidence type="ECO:0000313" key="1">
    <source>
        <dbReference type="EMBL" id="QIO09806.1"/>
    </source>
</evidence>